<feature type="region of interest" description="Disordered" evidence="2">
    <location>
        <begin position="147"/>
        <end position="166"/>
    </location>
</feature>
<feature type="region of interest" description="Disordered" evidence="2">
    <location>
        <begin position="977"/>
        <end position="1041"/>
    </location>
</feature>
<feature type="compositionally biased region" description="Low complexity" evidence="2">
    <location>
        <begin position="1197"/>
        <end position="1210"/>
    </location>
</feature>
<accession>A0AAN6GHX4</accession>
<feature type="region of interest" description="Disordered" evidence="2">
    <location>
        <begin position="1"/>
        <end position="56"/>
    </location>
</feature>
<feature type="compositionally biased region" description="Polar residues" evidence="2">
    <location>
        <begin position="640"/>
        <end position="649"/>
    </location>
</feature>
<organism evidence="4 5">
    <name type="scientific">Tilletia horrida</name>
    <dbReference type="NCBI Taxonomy" id="155126"/>
    <lineage>
        <taxon>Eukaryota</taxon>
        <taxon>Fungi</taxon>
        <taxon>Dikarya</taxon>
        <taxon>Basidiomycota</taxon>
        <taxon>Ustilaginomycotina</taxon>
        <taxon>Exobasidiomycetes</taxon>
        <taxon>Tilletiales</taxon>
        <taxon>Tilletiaceae</taxon>
        <taxon>Tilletia</taxon>
    </lineage>
</organism>
<feature type="compositionally biased region" description="Polar residues" evidence="2">
    <location>
        <begin position="1535"/>
        <end position="1553"/>
    </location>
</feature>
<feature type="compositionally biased region" description="Basic residues" evidence="2">
    <location>
        <begin position="841"/>
        <end position="858"/>
    </location>
</feature>
<feature type="region of interest" description="Disordered" evidence="2">
    <location>
        <begin position="360"/>
        <end position="413"/>
    </location>
</feature>
<dbReference type="GO" id="GO:0005096">
    <property type="term" value="F:GTPase activator activity"/>
    <property type="evidence" value="ECO:0007669"/>
    <property type="project" value="TreeGrafter"/>
</dbReference>
<gene>
    <name evidence="4" type="ORF">OC842_001333</name>
</gene>
<feature type="compositionally biased region" description="Acidic residues" evidence="2">
    <location>
        <begin position="865"/>
        <end position="886"/>
    </location>
</feature>
<sequence>MAHVGVNTYNPQLNAPLPALPPKEASPSPSPSGSKRQQGPAAASSLSLSSSSSSSSSGSSRLQAYCSLLSASNLLPGHTIADLYSLRHLSIQGGVPDKPSWLRPQAWRVLLGYLPPEKREWPQTLSSRRHEYAQFLVDFLQPLASADPAAAHPGQGTPQSGLPGRANERDQLLDQLYKDIIRSRKNGFAFYHADVQFSSDAQAGSADATRAQALDLRQSPLHRIRFLNHDYAAVTSIELGEMPHSTANGMGPYSGSGMNTPTTAAPVPLPATSDAPVSSMPPPPTILLPVSDSAPLPAPAPPAQPTFESLFDPAQHSSTPAGDAPAPFAADAVALPPPSAVTAENSELDDLTKILDEEPESTSAAGALQLDTSSRSRSSSSDSQMTTGPGQTPELTLSSPPPANPSSEAPGSSATFASVVENVRDVYNNLTGQEATETEDAMATAEMLDQAAEDMPTPQQAMLEARKAHQEEIQEAQEEGADSEIAATAHAVSPALTATVQGSGRSDGTNSASRTPLASAMALPPAHAVEGFAPSLQTAATTAPPLIVAPVPTTAGAEGKWLRDRRWHAILRILYVYALLNPSVGYIQGLNEVAFVIYWVMSQAPRSGQPVASPTTPRQQPLSPDYMDHSAGATAFGGLSPSTPSSAESRVQDLGGSEDQADELDLEADAFWCFSLLVGSVRELYEFDGIDHAAAGLRVRNARNAGGDGLCGAGNALGWSRAESGMAGALRRLSLRLKWVDEPLWAELRRASLDPRLPYYSFRWLACLLSNELALPSVVRLWDALLAEQDSSTGAGSASSTQAVGASTGLAASSRVEFLIDICAALLVRLREPLMRPPPRSTRKARARRQRTIRRRTPSNRADDTDSDAPSLDEDEEEEEADTYDEDGFAQDDFAYKMHILQTFPDNLDLDVDVGPLLEQAYIFRQRRLAADLTGDGPPTADEDDADELRGSTAAPTLQALGQRASSAWTSWRTRPAAQAANSETNAGQELGIGTPSVKSPGSWFSSIGTRFASMPTPSSTPVADREAASAQPSPAPRRLGGSFQKYAEALQSSDAAANLAKASTNLTAKAMVMSASWNQRGQQHGGDTATPGSPWNESFAASGRASTLGAAPSSLFAKARSVSASYMATMTNGDARRPSTGDESDSSLSQHPTRWSRVPIPNFPLPDPNDSDGRGKDHRSGSYLGARSGDHMRPQSPEGSEAGSESSSGRRMLPSLRMAAKLGLLPQDRAEGSIGRSAGPKPLMLSSSARPPRDQSAQRAADVSSDLEMSRKVSSGPMAAHAAGQQHHSPLSSPRDSISSSGARPQRPSFVSRSSRNGHDSSHAGSESGGDYQTISSPPSESGSGPSRRSSLTPAGTGNGYGTTSGRGSVSSMTTSSKTSGRASGSIDYLVDGASTVSASKFGRASSRTSSGHNARREGSVGSLESSYIASPPATSSGPPSAWKKPLTSSSDVPLVRTVDVSLRSRPRRRRQDTGSSLESMSATPTDPRAAPSFGAAGPGGENAAETPGGDANGDNLVRYQLSDEPVVLDRSSDTITGSNSTSLVSTPSTSARPKVRSSRVGSTRSLSGTMQSKRNSVRSLEASDGVIYVPASEVLGTGSDAAPTDVVNVGPPLMEHVEELHEEAAREDEVVQRPTLMSPLDPVPTLRRQSPTGSLLSIDTHKARNLGVTNGRNGSMQGYGAMTPSPLPSPGPEAGMFVSADSLLAELGAQLEGISPPESSDYPSSGRRLRKAKDSSESDWAMETYAAAGPEAGEEEYDGIEKTKTTHQRRRTLRLSEEVVEQGTLDAIGSAFAQMDEP</sequence>
<dbReference type="EMBL" id="JAPDMQ010000046">
    <property type="protein sequence ID" value="KAK0538357.1"/>
    <property type="molecule type" value="Genomic_DNA"/>
</dbReference>
<feature type="region of interest" description="Disordered" evidence="2">
    <location>
        <begin position="1078"/>
        <end position="1098"/>
    </location>
</feature>
<feature type="compositionally biased region" description="Polar residues" evidence="2">
    <location>
        <begin position="1475"/>
        <end position="1486"/>
    </location>
</feature>
<dbReference type="SMART" id="SM00164">
    <property type="entry name" value="TBC"/>
    <property type="match status" value="1"/>
</dbReference>
<dbReference type="PANTHER" id="PTHR22957:SF27">
    <property type="entry name" value="TBC1 DOMAIN FAMILY MEMBER 13"/>
    <property type="match status" value="1"/>
</dbReference>
<evidence type="ECO:0000259" key="3">
    <source>
        <dbReference type="PROSITE" id="PS50086"/>
    </source>
</evidence>
<feature type="compositionally biased region" description="Low complexity" evidence="2">
    <location>
        <begin position="1367"/>
        <end position="1382"/>
    </location>
</feature>
<dbReference type="Gene3D" id="1.10.8.270">
    <property type="entry name" value="putative rabgap domain of human tbc1 domain family member 14 like domains"/>
    <property type="match status" value="1"/>
</dbReference>
<feature type="coiled-coil region" evidence="1">
    <location>
        <begin position="459"/>
        <end position="486"/>
    </location>
</feature>
<evidence type="ECO:0000256" key="2">
    <source>
        <dbReference type="SAM" id="MobiDB-lite"/>
    </source>
</evidence>
<evidence type="ECO:0000313" key="5">
    <source>
        <dbReference type="Proteomes" id="UP001176521"/>
    </source>
</evidence>
<protein>
    <recommendedName>
        <fullName evidence="3">Rab-GAP TBC domain-containing protein</fullName>
    </recommendedName>
</protein>
<feature type="region of interest" description="Disordered" evidence="2">
    <location>
        <begin position="1713"/>
        <end position="1774"/>
    </location>
</feature>
<feature type="domain" description="Rab-GAP TBC" evidence="3">
    <location>
        <begin position="97"/>
        <end position="789"/>
    </location>
</feature>
<proteinExistence type="predicted"/>
<reference evidence="4" key="1">
    <citation type="journal article" date="2023" name="PhytoFront">
        <title>Draft Genome Resources of Seven Strains of Tilletia horrida, Causal Agent of Kernel Smut of Rice.</title>
        <authorList>
            <person name="Khanal S."/>
            <person name="Antony Babu S."/>
            <person name="Zhou X.G."/>
        </authorList>
    </citation>
    <scope>NUCLEOTIDE SEQUENCE</scope>
    <source>
        <strain evidence="4">TX3</strain>
    </source>
</reference>
<dbReference type="SUPFAM" id="SSF47923">
    <property type="entry name" value="Ypt/Rab-GAP domain of gyp1p"/>
    <property type="match status" value="3"/>
</dbReference>
<feature type="compositionally biased region" description="Low complexity" evidence="2">
    <location>
        <begin position="10"/>
        <end position="56"/>
    </location>
</feature>
<feature type="compositionally biased region" description="Low complexity" evidence="2">
    <location>
        <begin position="320"/>
        <end position="331"/>
    </location>
</feature>
<feature type="compositionally biased region" description="Polar residues" evidence="2">
    <location>
        <begin position="997"/>
        <end position="1009"/>
    </location>
</feature>
<feature type="compositionally biased region" description="Polar residues" evidence="2">
    <location>
        <begin position="384"/>
        <end position="397"/>
    </location>
</feature>
<feature type="compositionally biased region" description="Low complexity" evidence="2">
    <location>
        <begin position="1290"/>
        <end position="1302"/>
    </location>
</feature>
<dbReference type="PROSITE" id="PS50086">
    <property type="entry name" value="TBC_RABGAP"/>
    <property type="match status" value="1"/>
</dbReference>
<evidence type="ECO:0000313" key="4">
    <source>
        <dbReference type="EMBL" id="KAK0538357.1"/>
    </source>
</evidence>
<feature type="compositionally biased region" description="Low complexity" evidence="2">
    <location>
        <begin position="1431"/>
        <end position="1443"/>
    </location>
</feature>
<dbReference type="InterPro" id="IPR000195">
    <property type="entry name" value="Rab-GAP-TBC_dom"/>
</dbReference>
<dbReference type="GO" id="GO:0006886">
    <property type="term" value="P:intracellular protein transport"/>
    <property type="evidence" value="ECO:0007669"/>
    <property type="project" value="TreeGrafter"/>
</dbReference>
<dbReference type="InterPro" id="IPR035969">
    <property type="entry name" value="Rab-GAP_TBC_sf"/>
</dbReference>
<feature type="region of interest" description="Disordered" evidence="2">
    <location>
        <begin position="837"/>
        <end position="886"/>
    </location>
</feature>
<comment type="caution">
    <text evidence="4">The sequence shown here is derived from an EMBL/GenBank/DDBJ whole genome shotgun (WGS) entry which is preliminary data.</text>
</comment>
<name>A0AAN6GHX4_9BASI</name>
<dbReference type="Proteomes" id="UP001176521">
    <property type="component" value="Unassembled WGS sequence"/>
</dbReference>
<feature type="compositionally biased region" description="Polar residues" evidence="2">
    <location>
        <begin position="606"/>
        <end position="622"/>
    </location>
</feature>
<feature type="compositionally biased region" description="Basic and acidic residues" evidence="2">
    <location>
        <begin position="1172"/>
        <end position="1181"/>
    </location>
</feature>
<evidence type="ECO:0000256" key="1">
    <source>
        <dbReference type="SAM" id="Coils"/>
    </source>
</evidence>
<feature type="region of interest" description="Disordered" evidence="2">
    <location>
        <begin position="271"/>
        <end position="331"/>
    </location>
</feature>
<feature type="region of interest" description="Disordered" evidence="2">
    <location>
        <begin position="606"/>
        <end position="658"/>
    </location>
</feature>
<keyword evidence="1" id="KW-0175">Coiled coil</keyword>
<feature type="compositionally biased region" description="Low complexity" evidence="2">
    <location>
        <begin position="373"/>
        <end position="383"/>
    </location>
</feature>
<feature type="compositionally biased region" description="Polar residues" evidence="2">
    <location>
        <begin position="1561"/>
        <end position="1580"/>
    </location>
</feature>
<keyword evidence="5" id="KW-1185">Reference proteome</keyword>
<feature type="compositionally biased region" description="Low complexity" evidence="2">
    <location>
        <begin position="1489"/>
        <end position="1511"/>
    </location>
</feature>
<feature type="region of interest" description="Disordered" evidence="2">
    <location>
        <begin position="1132"/>
        <end position="1581"/>
    </location>
</feature>
<dbReference type="PANTHER" id="PTHR22957">
    <property type="entry name" value="TBC1 DOMAIN FAMILY MEMBER GTPASE-ACTIVATING PROTEIN"/>
    <property type="match status" value="1"/>
</dbReference>
<dbReference type="Gene3D" id="1.10.472.80">
    <property type="entry name" value="Ypt/Rab-GAP domain of gyp1p, domain 3"/>
    <property type="match status" value="1"/>
</dbReference>
<feature type="compositionally biased region" description="Low complexity" evidence="2">
    <location>
        <begin position="1337"/>
        <end position="1352"/>
    </location>
</feature>